<dbReference type="NCBIfam" id="NF047703">
    <property type="entry name" value="slr1658_superfam"/>
    <property type="match status" value="1"/>
</dbReference>
<dbReference type="Pfam" id="PF19788">
    <property type="entry name" value="DUF6272"/>
    <property type="match status" value="1"/>
</dbReference>
<dbReference type="InterPro" id="IPR058084">
    <property type="entry name" value="Slr1658-like"/>
</dbReference>
<dbReference type="HOGENOM" id="CLU_100987_0_0_3"/>
<gene>
    <name evidence="1" type="ordered locus">Cyan7822_2767</name>
</gene>
<dbReference type="eggNOG" id="COG5381">
    <property type="taxonomic scope" value="Bacteria"/>
</dbReference>
<dbReference type="AlphaFoldDB" id="E0U5L7"/>
<proteinExistence type="predicted"/>
<organism evidence="1 2">
    <name type="scientific">Gloeothece verrucosa (strain PCC 7822)</name>
    <name type="common">Cyanothece sp. (strain PCC 7822)</name>
    <dbReference type="NCBI Taxonomy" id="497965"/>
    <lineage>
        <taxon>Bacteria</taxon>
        <taxon>Bacillati</taxon>
        <taxon>Cyanobacteriota</taxon>
        <taxon>Cyanophyceae</taxon>
        <taxon>Oscillatoriophycideae</taxon>
        <taxon>Chroococcales</taxon>
        <taxon>Aphanothecaceae</taxon>
        <taxon>Gloeothece</taxon>
        <taxon>Gloeothece verrucosa</taxon>
    </lineage>
</organism>
<name>E0U5L7_GLOV7</name>
<evidence type="ECO:0008006" key="3">
    <source>
        <dbReference type="Google" id="ProtNLM"/>
    </source>
</evidence>
<protein>
    <recommendedName>
        <fullName evidence="3">ATP-binding region ATPase domain protein</fullName>
    </recommendedName>
</protein>
<dbReference type="KEGG" id="cyj:Cyan7822_2767"/>
<sequence length="191" mass="21569">MRQIFGDFREDLPEKCLMISFSPCSVPLQQRWCNNGLAADFVANYLATFFPPSEDDPKSVQRQANLKSAISYIANELLENATKFHDETSTLPIQFGTYLLQNLVILFATNCTSSSVVHKLESVIETLINSDPEELYIQHLENLAEDENSMNSGLGFLTIIQDYLAKIGWKIEPLQPDYNLVLVTTMVQITV</sequence>
<dbReference type="EMBL" id="CP002198">
    <property type="protein sequence ID" value="ADN14730.1"/>
    <property type="molecule type" value="Genomic_DNA"/>
</dbReference>
<dbReference type="OrthoDB" id="5488639at2"/>
<dbReference type="STRING" id="497965.Cyan7822_2767"/>
<dbReference type="Proteomes" id="UP000008206">
    <property type="component" value="Chromosome"/>
</dbReference>
<reference evidence="2" key="1">
    <citation type="journal article" date="2011" name="MBio">
        <title>Novel metabolic attributes of the genus Cyanothece, comprising a group of unicellular nitrogen-fixing Cyanobacteria.</title>
        <authorList>
            <person name="Bandyopadhyay A."/>
            <person name="Elvitigala T."/>
            <person name="Welsh E."/>
            <person name="Stockel J."/>
            <person name="Liberton M."/>
            <person name="Min H."/>
            <person name="Sherman L.A."/>
            <person name="Pakrasi H.B."/>
        </authorList>
    </citation>
    <scope>NUCLEOTIDE SEQUENCE [LARGE SCALE GENOMIC DNA]</scope>
    <source>
        <strain evidence="2">PCC 7822</strain>
    </source>
</reference>
<dbReference type="InterPro" id="IPR046239">
    <property type="entry name" value="DUF6272"/>
</dbReference>
<dbReference type="RefSeq" id="WP_013322835.1">
    <property type="nucleotide sequence ID" value="NC_014501.1"/>
</dbReference>
<keyword evidence="2" id="KW-1185">Reference proteome</keyword>
<evidence type="ECO:0000313" key="2">
    <source>
        <dbReference type="Proteomes" id="UP000008206"/>
    </source>
</evidence>
<accession>E0U5L7</accession>
<evidence type="ECO:0000313" key="1">
    <source>
        <dbReference type="EMBL" id="ADN14730.1"/>
    </source>
</evidence>